<evidence type="ECO:0000313" key="1">
    <source>
        <dbReference type="EMBL" id="GFE64260.1"/>
    </source>
</evidence>
<comment type="caution">
    <text evidence="1">The sequence shown here is derived from an EMBL/GenBank/DDBJ whole genome shotgun (WGS) entry which is preliminary data.</text>
</comment>
<gene>
    <name evidence="1" type="ORF">KIN_13340</name>
</gene>
<dbReference type="Proteomes" id="UP000436822">
    <property type="component" value="Unassembled WGS sequence"/>
</dbReference>
<dbReference type="RefSeq" id="WP_159805116.1">
    <property type="nucleotide sequence ID" value="NZ_BLJE01000001.1"/>
</dbReference>
<dbReference type="Gene3D" id="1.10.600.10">
    <property type="entry name" value="Farnesyl Diphosphate Synthase"/>
    <property type="match status" value="1"/>
</dbReference>
<name>A0A6N6JEL8_9RHOB</name>
<reference evidence="1 2" key="1">
    <citation type="submission" date="2019-12" db="EMBL/GenBank/DDBJ databases">
        <title>Litoreibacter badius sp. nov., a novel bacteriochlorophyll a-containing bacterium in the genus Litoreibacter.</title>
        <authorList>
            <person name="Kanamuro M."/>
            <person name="Takabe Y."/>
            <person name="Mori K."/>
            <person name="Takaichi S."/>
            <person name="Hanada S."/>
        </authorList>
    </citation>
    <scope>NUCLEOTIDE SEQUENCE [LARGE SCALE GENOMIC DNA]</scope>
    <source>
        <strain evidence="1 2">K6</strain>
    </source>
</reference>
<dbReference type="SUPFAM" id="SSF48576">
    <property type="entry name" value="Terpenoid synthases"/>
    <property type="match status" value="1"/>
</dbReference>
<dbReference type="InterPro" id="IPR008949">
    <property type="entry name" value="Isoprenoid_synthase_dom_sf"/>
</dbReference>
<protein>
    <submittedName>
        <fullName evidence="1">Phytoene synthase</fullName>
    </submittedName>
</protein>
<dbReference type="InterPro" id="IPR002060">
    <property type="entry name" value="Squ/phyt_synthse"/>
</dbReference>
<dbReference type="EMBL" id="BLJE01000001">
    <property type="protein sequence ID" value="GFE64260.1"/>
    <property type="molecule type" value="Genomic_DNA"/>
</dbReference>
<keyword evidence="2" id="KW-1185">Reference proteome</keyword>
<accession>A0A6N6JEL8</accession>
<organism evidence="1 2">
    <name type="scientific">Litoreibacter roseus</name>
    <dbReference type="NCBI Taxonomy" id="2601869"/>
    <lineage>
        <taxon>Bacteria</taxon>
        <taxon>Pseudomonadati</taxon>
        <taxon>Pseudomonadota</taxon>
        <taxon>Alphaproteobacteria</taxon>
        <taxon>Rhodobacterales</taxon>
        <taxon>Roseobacteraceae</taxon>
        <taxon>Litoreibacter</taxon>
    </lineage>
</organism>
<dbReference type="OrthoDB" id="9814909at2"/>
<dbReference type="AlphaFoldDB" id="A0A6N6JEL8"/>
<proteinExistence type="predicted"/>
<sequence length="254" mass="28126">MSLEACADLIARADPDRFAAIRLAPIEAQQILLPIYAFNVEVSRAPWVTQEPMIAEMRLQWWRDALDEIANRGIVRAHEVTVPLAQVLDAGGAAALDKAVAARRWDIFRDPFENAEHFEEFIASTSGNVMWTAARLLGAEDESGVRNFAFGVGISNWLQAIPALLASGRQPLLEGNTAAIRDLADEGLRRIDSAARARKTLSAAEPVLLTGWTARPMLDAARRNPEAVLTGLPQLSPFRRDTRLAKLSYFGWWR</sequence>
<dbReference type="Pfam" id="PF00494">
    <property type="entry name" value="SQS_PSY"/>
    <property type="match status" value="1"/>
</dbReference>
<evidence type="ECO:0000313" key="2">
    <source>
        <dbReference type="Proteomes" id="UP000436822"/>
    </source>
</evidence>